<keyword evidence="1" id="KW-1133">Transmembrane helix</keyword>
<comment type="caution">
    <text evidence="3">The sequence shown here is derived from an EMBL/GenBank/DDBJ whole genome shotgun (WGS) entry which is preliminary data.</text>
</comment>
<evidence type="ECO:0000313" key="5">
    <source>
        <dbReference type="Proteomes" id="UP000234323"/>
    </source>
</evidence>
<accession>A0A2I1G5E4</accession>
<dbReference type="Proteomes" id="UP000234323">
    <property type="component" value="Unassembled WGS sequence"/>
</dbReference>
<proteinExistence type="predicted"/>
<reference evidence="3 5" key="1">
    <citation type="submission" date="2015-10" db="EMBL/GenBank/DDBJ databases">
        <title>Genome analyses suggest a sexual origin of heterokaryosis in a supposedly ancient asexual fungus.</title>
        <authorList>
            <person name="Ropars J."/>
            <person name="Sedzielewska K."/>
            <person name="Noel J."/>
            <person name="Charron P."/>
            <person name="Farinelli L."/>
            <person name="Marton T."/>
            <person name="Kruger M."/>
            <person name="Pelin A."/>
            <person name="Brachmann A."/>
            <person name="Corradi N."/>
        </authorList>
    </citation>
    <scope>NUCLEOTIDE SEQUENCE [LARGE SCALE GENOMIC DNA]</scope>
    <source>
        <strain evidence="3 5">A4</strain>
        <strain evidence="2 4">C2</strain>
    </source>
</reference>
<protein>
    <submittedName>
        <fullName evidence="3">Uncharacterized protein</fullName>
    </submittedName>
</protein>
<sequence>MFIVCYANCNRITKHIYDISNCLIVTKVLFVFYNTSALTIFASQIIIEIFVFQGGQFIKQERFPPPGVA</sequence>
<organism evidence="3 5">
    <name type="scientific">Rhizophagus irregularis</name>
    <dbReference type="NCBI Taxonomy" id="588596"/>
    <lineage>
        <taxon>Eukaryota</taxon>
        <taxon>Fungi</taxon>
        <taxon>Fungi incertae sedis</taxon>
        <taxon>Mucoromycota</taxon>
        <taxon>Glomeromycotina</taxon>
        <taxon>Glomeromycetes</taxon>
        <taxon>Glomerales</taxon>
        <taxon>Glomeraceae</taxon>
        <taxon>Rhizophagus</taxon>
    </lineage>
</organism>
<evidence type="ECO:0000313" key="3">
    <source>
        <dbReference type="EMBL" id="PKY41806.1"/>
    </source>
</evidence>
<gene>
    <name evidence="3" type="ORF">RhiirA4_396532</name>
    <name evidence="2" type="ORF">RhiirC2_732067</name>
</gene>
<evidence type="ECO:0000256" key="1">
    <source>
        <dbReference type="SAM" id="Phobius"/>
    </source>
</evidence>
<dbReference type="AlphaFoldDB" id="A0A2I1G5E4"/>
<evidence type="ECO:0000313" key="4">
    <source>
        <dbReference type="Proteomes" id="UP000233469"/>
    </source>
</evidence>
<name>A0A2I1G5E4_9GLOM</name>
<feature type="transmembrane region" description="Helical" evidence="1">
    <location>
        <begin position="30"/>
        <end position="52"/>
    </location>
</feature>
<reference evidence="2 4" key="2">
    <citation type="submission" date="2017-10" db="EMBL/GenBank/DDBJ databases">
        <title>Extensive intraspecific genome diversity in a model arbuscular mycorrhizal fungus.</title>
        <authorList>
            <person name="Chen E.C.H."/>
            <person name="Morin E."/>
            <person name="Baudet D."/>
            <person name="Noel J."/>
            <person name="Ndikumana S."/>
            <person name="Charron P."/>
            <person name="St-Onge C."/>
            <person name="Giorgi J."/>
            <person name="Grigoriev I.V."/>
            <person name="Roux C."/>
            <person name="Martin F.M."/>
            <person name="Corradi N."/>
        </authorList>
    </citation>
    <scope>NUCLEOTIDE SEQUENCE [LARGE SCALE GENOMIC DNA]</scope>
    <source>
        <strain evidence="2 4">C2</strain>
    </source>
</reference>
<dbReference type="EMBL" id="LLXI01000167">
    <property type="protein sequence ID" value="PKY41806.1"/>
    <property type="molecule type" value="Genomic_DNA"/>
</dbReference>
<keyword evidence="5" id="KW-1185">Reference proteome</keyword>
<dbReference type="Proteomes" id="UP000233469">
    <property type="component" value="Unassembled WGS sequence"/>
</dbReference>
<keyword evidence="1" id="KW-0812">Transmembrane</keyword>
<evidence type="ECO:0000313" key="2">
    <source>
        <dbReference type="EMBL" id="PKK77385.1"/>
    </source>
</evidence>
<keyword evidence="1" id="KW-0472">Membrane</keyword>
<dbReference type="EMBL" id="LLXL01000131">
    <property type="protein sequence ID" value="PKK77385.1"/>
    <property type="molecule type" value="Genomic_DNA"/>
</dbReference>